<dbReference type="Pfam" id="PF13958">
    <property type="entry name" value="ToxN_toxin"/>
    <property type="match status" value="1"/>
</dbReference>
<protein>
    <submittedName>
        <fullName evidence="1">Uncharacterized protein</fullName>
    </submittedName>
</protein>
<dbReference type="GO" id="GO:0003723">
    <property type="term" value="F:RNA binding"/>
    <property type="evidence" value="ECO:0007669"/>
    <property type="project" value="InterPro"/>
</dbReference>
<comment type="caution">
    <text evidence="1">The sequence shown here is derived from an EMBL/GenBank/DDBJ whole genome shotgun (WGS) entry which is preliminary data.</text>
</comment>
<dbReference type="InterPro" id="IPR053735">
    <property type="entry name" value="Type_III_TA_endoRNase"/>
</dbReference>
<dbReference type="EMBL" id="AJWZ01010412">
    <property type="protein sequence ID" value="EKC48542.1"/>
    <property type="molecule type" value="Genomic_DNA"/>
</dbReference>
<dbReference type="Gene3D" id="3.10.129.130">
    <property type="match status" value="1"/>
</dbReference>
<gene>
    <name evidence="1" type="ORF">OBE_15125</name>
</gene>
<dbReference type="InterPro" id="IPR025911">
    <property type="entry name" value="ToxN/AbiQ_toxin"/>
</dbReference>
<organism evidence="1">
    <name type="scientific">human gut metagenome</name>
    <dbReference type="NCBI Taxonomy" id="408170"/>
    <lineage>
        <taxon>unclassified sequences</taxon>
        <taxon>metagenomes</taxon>
        <taxon>organismal metagenomes</taxon>
    </lineage>
</organism>
<proteinExistence type="predicted"/>
<evidence type="ECO:0000313" key="1">
    <source>
        <dbReference type="EMBL" id="EKC48542.1"/>
    </source>
</evidence>
<accession>K1RJ14</accession>
<dbReference type="GO" id="GO:0004521">
    <property type="term" value="F:RNA endonuclease activity"/>
    <property type="evidence" value="ECO:0007669"/>
    <property type="project" value="InterPro"/>
</dbReference>
<sequence>MFSPKKQHEGYKENLTFFKMYGNANKRDYLGLIRFADMIPVPEKAIKQLDFRDYRNLYSMLLVKQYNYINIPENKKE</sequence>
<dbReference type="AlphaFoldDB" id="K1RJ14"/>
<reference evidence="1" key="1">
    <citation type="journal article" date="2013" name="Environ. Microbiol.">
        <title>Microbiota from the distal guts of lean and obese adolescents exhibit partial functional redundancy besides clear differences in community structure.</title>
        <authorList>
            <person name="Ferrer M."/>
            <person name="Ruiz A."/>
            <person name="Lanza F."/>
            <person name="Haange S.B."/>
            <person name="Oberbach A."/>
            <person name="Till H."/>
            <person name="Bargiela R."/>
            <person name="Campoy C."/>
            <person name="Segura M.T."/>
            <person name="Richter M."/>
            <person name="von Bergen M."/>
            <person name="Seifert J."/>
            <person name="Suarez A."/>
        </authorList>
    </citation>
    <scope>NUCLEOTIDE SEQUENCE</scope>
</reference>
<name>K1RJ14_9ZZZZ</name>